<evidence type="ECO:0000313" key="3">
    <source>
        <dbReference type="EMBL" id="GES26299.1"/>
    </source>
</evidence>
<sequence>MNTGTDVHWLVFSWEDDQDGLALRRSSLPAGEWVSWGRRLLSHVELQRKPDATASSSVCRLDLDGQIVALHRHPTAEVDPRKRIRTYAYLDKQAALGARDVLLWGEDWQKGVPSNPSGPPLRADQLPKLTEGLASAYTERVLRTNRDALRKLVTEVLRNPRAMFSCRIDAGIEPRLVMWGLMDLLDGVVGVGDSRYWTFSTDESDDLGRDLPRFVFLDQWKVRSLESAHKRIDLTNITRFADDPYTHAASHLVEAYWGSADGVAKLRAAAKLKETGNDERRIAALLAYAQKVTVVPTTGETTSRDMTPKWEESYEVVGERSLAVGGDILDYEPQFTAEQEQPEHAQLDASPDIEAGERDPTIAAWRWPPAEDAPRHPKGKPAYQPPYAEDETAHSPYAAGSRLGEVFRERPPSFGWAQIGDGPPSEPTTPAPHARSGRPLAERAPAPGGNAPPLVHPMPRLVRDLLQAKDARTVHQFVHAMATSAHHEPDYRKYLQTALIEHRCFHDFFSQIDGVDVETEIEQLVVSAFLAADRAFDESAVKKAAGLAAMTGMPDVVIATLARLTGEAGGGHARIWLDLVVKIRSEQSRRSWRKSRQQGTARSSRNPDEAGGSALSRGERARSILERVVLIGVLAFFFAVVIAVAIYVFK</sequence>
<gene>
    <name evidence="3" type="ORF">Aple_091980</name>
</gene>
<proteinExistence type="predicted"/>
<name>A0A5M3Y284_9ACTN</name>
<accession>A0A5M3Y284</accession>
<keyword evidence="2" id="KW-0812">Transmembrane</keyword>
<reference evidence="3 4" key="1">
    <citation type="submission" date="2019-10" db="EMBL/GenBank/DDBJ databases">
        <title>Whole genome shotgun sequence of Acrocarpospora pleiomorpha NBRC 16267.</title>
        <authorList>
            <person name="Ichikawa N."/>
            <person name="Kimura A."/>
            <person name="Kitahashi Y."/>
            <person name="Komaki H."/>
            <person name="Oguchi A."/>
        </authorList>
    </citation>
    <scope>NUCLEOTIDE SEQUENCE [LARGE SCALE GENOMIC DNA]</scope>
    <source>
        <strain evidence="3 4">NBRC 16267</strain>
    </source>
</reference>
<keyword evidence="4" id="KW-1185">Reference proteome</keyword>
<organism evidence="3 4">
    <name type="scientific">Acrocarpospora pleiomorpha</name>
    <dbReference type="NCBI Taxonomy" id="90975"/>
    <lineage>
        <taxon>Bacteria</taxon>
        <taxon>Bacillati</taxon>
        <taxon>Actinomycetota</taxon>
        <taxon>Actinomycetes</taxon>
        <taxon>Streptosporangiales</taxon>
        <taxon>Streptosporangiaceae</taxon>
        <taxon>Acrocarpospora</taxon>
    </lineage>
</organism>
<comment type="caution">
    <text evidence="3">The sequence shown here is derived from an EMBL/GenBank/DDBJ whole genome shotgun (WGS) entry which is preliminary data.</text>
</comment>
<evidence type="ECO:0000313" key="4">
    <source>
        <dbReference type="Proteomes" id="UP000377595"/>
    </source>
</evidence>
<feature type="region of interest" description="Disordered" evidence="1">
    <location>
        <begin position="412"/>
        <end position="457"/>
    </location>
</feature>
<keyword evidence="2" id="KW-0472">Membrane</keyword>
<feature type="transmembrane region" description="Helical" evidence="2">
    <location>
        <begin position="628"/>
        <end position="649"/>
    </location>
</feature>
<evidence type="ECO:0000256" key="1">
    <source>
        <dbReference type="SAM" id="MobiDB-lite"/>
    </source>
</evidence>
<dbReference type="AlphaFoldDB" id="A0A5M3Y284"/>
<dbReference type="EMBL" id="BLAF01000083">
    <property type="protein sequence ID" value="GES26299.1"/>
    <property type="molecule type" value="Genomic_DNA"/>
</dbReference>
<evidence type="ECO:0000256" key="2">
    <source>
        <dbReference type="SAM" id="Phobius"/>
    </source>
</evidence>
<protein>
    <submittedName>
        <fullName evidence="3">Uncharacterized protein</fullName>
    </submittedName>
</protein>
<dbReference type="Proteomes" id="UP000377595">
    <property type="component" value="Unassembled WGS sequence"/>
</dbReference>
<keyword evidence="2" id="KW-1133">Transmembrane helix</keyword>
<feature type="region of interest" description="Disordered" evidence="1">
    <location>
        <begin position="590"/>
        <end position="614"/>
    </location>
</feature>
<feature type="region of interest" description="Disordered" evidence="1">
    <location>
        <begin position="367"/>
        <end position="392"/>
    </location>
</feature>